<dbReference type="EMBL" id="CP000708">
    <property type="protein sequence ID" value="ABQ61012.1"/>
    <property type="molecule type" value="Genomic_DNA"/>
</dbReference>
<evidence type="ECO:0000256" key="1">
    <source>
        <dbReference type="ARBA" id="ARBA00004429"/>
    </source>
</evidence>
<evidence type="ECO:0000313" key="12">
    <source>
        <dbReference type="Proteomes" id="UP000006383"/>
    </source>
</evidence>
<evidence type="ECO:0000259" key="10">
    <source>
        <dbReference type="PROSITE" id="PS50928"/>
    </source>
</evidence>
<dbReference type="InterPro" id="IPR000515">
    <property type="entry name" value="MetI-like"/>
</dbReference>
<feature type="transmembrane region" description="Helical" evidence="9">
    <location>
        <begin position="117"/>
        <end position="138"/>
    </location>
</feature>
<dbReference type="GO" id="GO:0043190">
    <property type="term" value="C:ATP-binding cassette (ABC) transporter complex"/>
    <property type="evidence" value="ECO:0007669"/>
    <property type="project" value="InterPro"/>
</dbReference>
<dbReference type="InterPro" id="IPR043429">
    <property type="entry name" value="ArtM/GltK/GlnP/TcyL/YhdX-like"/>
</dbReference>
<protein>
    <submittedName>
        <fullName evidence="11">Amino acid ABC transporter, permease protein</fullName>
    </submittedName>
</protein>
<dbReference type="CDD" id="cd06261">
    <property type="entry name" value="TM_PBP2"/>
    <property type="match status" value="1"/>
</dbReference>
<dbReference type="PROSITE" id="PS50928">
    <property type="entry name" value="ABC_TM1"/>
    <property type="match status" value="1"/>
</dbReference>
<comment type="subcellular location">
    <subcellularLocation>
        <location evidence="1">Cell inner membrane</location>
        <topology evidence="1">Multi-pass membrane protein</topology>
    </subcellularLocation>
    <subcellularLocation>
        <location evidence="9">Cell membrane</location>
        <topology evidence="9">Multi-pass membrane protein</topology>
    </subcellularLocation>
</comment>
<feature type="domain" description="ABC transmembrane type-1" evidence="10">
    <location>
        <begin position="81"/>
        <end position="269"/>
    </location>
</feature>
<keyword evidence="5 9" id="KW-0812">Transmembrane</keyword>
<evidence type="ECO:0000256" key="6">
    <source>
        <dbReference type="ARBA" id="ARBA00022970"/>
    </source>
</evidence>
<dbReference type="AlphaFoldDB" id="A0A0H3ARP6"/>
<keyword evidence="4" id="KW-1003">Cell membrane</keyword>
<feature type="transmembrane region" description="Helical" evidence="9">
    <location>
        <begin position="85"/>
        <end position="105"/>
    </location>
</feature>
<accession>A0A0H3ARP6</accession>
<evidence type="ECO:0000313" key="11">
    <source>
        <dbReference type="EMBL" id="ABQ61012.1"/>
    </source>
</evidence>
<evidence type="ECO:0000256" key="9">
    <source>
        <dbReference type="RuleBase" id="RU363032"/>
    </source>
</evidence>
<keyword evidence="6" id="KW-0029">Amino-acid transport</keyword>
<keyword evidence="7 9" id="KW-1133">Transmembrane helix</keyword>
<organism evidence="11 12">
    <name type="scientific">Brucella ovis (strain ATCC 25840 / 63/290 / NCTC 10512)</name>
    <dbReference type="NCBI Taxonomy" id="444178"/>
    <lineage>
        <taxon>Bacteria</taxon>
        <taxon>Pseudomonadati</taxon>
        <taxon>Pseudomonadota</taxon>
        <taxon>Alphaproteobacteria</taxon>
        <taxon>Hyphomicrobiales</taxon>
        <taxon>Brucellaceae</taxon>
        <taxon>Brucella/Ochrobactrum group</taxon>
        <taxon>Brucella</taxon>
    </lineage>
</organism>
<proteinExistence type="inferred from homology"/>
<feature type="transmembrane region" description="Helical" evidence="9">
    <location>
        <begin position="251"/>
        <end position="272"/>
    </location>
</feature>
<evidence type="ECO:0000256" key="2">
    <source>
        <dbReference type="ARBA" id="ARBA00010072"/>
    </source>
</evidence>
<feature type="transmembrane region" description="Helical" evidence="9">
    <location>
        <begin position="211"/>
        <end position="231"/>
    </location>
</feature>
<dbReference type="InterPro" id="IPR010065">
    <property type="entry name" value="AA_ABC_transptr_permease_3TM"/>
</dbReference>
<name>A0A0H3ARP6_BRUO2</name>
<evidence type="ECO:0000256" key="4">
    <source>
        <dbReference type="ARBA" id="ARBA00022475"/>
    </source>
</evidence>
<sequence length="281" mass="29736">MARHDLCIARKGLFAGRCALKFHAGPDAEAGSRFRQTCPSGSPVSVTARMTNHPTITSKETTMDFSVSALGGAFPQLLPAIGTNLVISIIAMILALIGGTALTILRTLGIAPLNAVIGVVISFIRGTPILVQIFLFYYGLPALGLDLSPIQAGILAIAFNSSIFITEIMRGGLSGMDSGPVEAAIALGIKGKVIWTKVILPQLYIRIMPPLVNELTTIVKGTALLSVITVVEVLRTAQQVANASFRPLETLLCAAIILFAVNLVLSQCGRVLEMRFAARRG</sequence>
<dbReference type="Pfam" id="PF00528">
    <property type="entry name" value="BPD_transp_1"/>
    <property type="match status" value="1"/>
</dbReference>
<evidence type="ECO:0000256" key="5">
    <source>
        <dbReference type="ARBA" id="ARBA00022692"/>
    </source>
</evidence>
<dbReference type="PANTHER" id="PTHR30614:SF0">
    <property type="entry name" value="L-CYSTINE TRANSPORT SYSTEM PERMEASE PROTEIN TCYL"/>
    <property type="match status" value="1"/>
</dbReference>
<dbReference type="SUPFAM" id="SSF161098">
    <property type="entry name" value="MetI-like"/>
    <property type="match status" value="1"/>
</dbReference>
<dbReference type="Gene3D" id="1.10.3720.10">
    <property type="entry name" value="MetI-like"/>
    <property type="match status" value="1"/>
</dbReference>
<evidence type="ECO:0000256" key="7">
    <source>
        <dbReference type="ARBA" id="ARBA00022989"/>
    </source>
</evidence>
<evidence type="ECO:0000256" key="8">
    <source>
        <dbReference type="ARBA" id="ARBA00023136"/>
    </source>
</evidence>
<comment type="similarity">
    <text evidence="2">Belongs to the binding-protein-dependent transport system permease family. HisMQ subfamily.</text>
</comment>
<dbReference type="NCBIfam" id="TIGR01726">
    <property type="entry name" value="HEQRo_perm_3TM"/>
    <property type="match status" value="1"/>
</dbReference>
<dbReference type="GO" id="GO:0022857">
    <property type="term" value="F:transmembrane transporter activity"/>
    <property type="evidence" value="ECO:0007669"/>
    <property type="project" value="InterPro"/>
</dbReference>
<feature type="transmembrane region" description="Helical" evidence="9">
    <location>
        <begin position="150"/>
        <end position="169"/>
    </location>
</feature>
<dbReference type="Proteomes" id="UP000006383">
    <property type="component" value="Chromosome I"/>
</dbReference>
<keyword evidence="8 9" id="KW-0472">Membrane</keyword>
<dbReference type="KEGG" id="bov:BOV_1880"/>
<gene>
    <name evidence="11" type="ordered locus">BOV_1880</name>
</gene>
<dbReference type="GO" id="GO:0006865">
    <property type="term" value="P:amino acid transport"/>
    <property type="evidence" value="ECO:0007669"/>
    <property type="project" value="UniProtKB-KW"/>
</dbReference>
<dbReference type="HOGENOM" id="CLU_019602_1_0_5"/>
<keyword evidence="12" id="KW-1185">Reference proteome</keyword>
<dbReference type="InterPro" id="IPR035906">
    <property type="entry name" value="MetI-like_sf"/>
</dbReference>
<dbReference type="PANTHER" id="PTHR30614">
    <property type="entry name" value="MEMBRANE COMPONENT OF AMINO ACID ABC TRANSPORTER"/>
    <property type="match status" value="1"/>
</dbReference>
<evidence type="ECO:0000256" key="3">
    <source>
        <dbReference type="ARBA" id="ARBA00022448"/>
    </source>
</evidence>
<reference evidence="12" key="1">
    <citation type="journal article" date="2009" name="PLoS ONE">
        <title>Genome degradation in Brucella ovis corresponds with narrowing of its host range and tissue tropism.</title>
        <authorList>
            <person name="Tsolis R.M."/>
            <person name="Seshadri R."/>
            <person name="Santos R.L."/>
            <person name="Sangari F.J."/>
            <person name="Lobo J.M."/>
            <person name="de Jong M.F."/>
            <person name="Ren Q."/>
            <person name="Myers G."/>
            <person name="Brinkac L.M."/>
            <person name="Nelson W.C."/>
            <person name="Deboy R.T."/>
            <person name="Angiuoli S."/>
            <person name="Khouri H."/>
            <person name="Dimitrov G."/>
            <person name="Robinson J.R."/>
            <person name="Mulligan S."/>
            <person name="Walker R.L."/>
            <person name="Elzer P.E."/>
            <person name="Hassan K.A."/>
            <person name="Paulsen I.T."/>
        </authorList>
    </citation>
    <scope>NUCLEOTIDE SEQUENCE [LARGE SCALE GENOMIC DNA]</scope>
    <source>
        <strain evidence="12">ATCC 25840 / 63/290 / NCTC 10512</strain>
    </source>
</reference>
<keyword evidence="3 9" id="KW-0813">Transport</keyword>